<evidence type="ECO:0000256" key="1">
    <source>
        <dbReference type="SAM" id="Phobius"/>
    </source>
</evidence>
<sequence length="144" mass="15814">MENINWIALVVAALSTLVIGFLWYGPLFGKAWMKETGMTEEKAQQGSMPLRLGLSVVLAFIAVFFIYMTSVATGGEPGDPHGQEKFLTFGHGVVHGLLVSLFVVMPALVTNAMYEQKSFKYMLINVGYWVVSFAIMGGIVNAWT</sequence>
<accession>A0ABR7Q6Q6</accession>
<dbReference type="Pfam" id="PF08570">
    <property type="entry name" value="DUF1761"/>
    <property type="match status" value="1"/>
</dbReference>
<feature type="transmembrane region" description="Helical" evidence="1">
    <location>
        <begin position="121"/>
        <end position="143"/>
    </location>
</feature>
<protein>
    <submittedName>
        <fullName evidence="2">DUF1761 domain-containing protein</fullName>
    </submittedName>
</protein>
<keyword evidence="3" id="KW-1185">Reference proteome</keyword>
<keyword evidence="1" id="KW-0812">Transmembrane</keyword>
<name>A0ABR7Q6Q6_9FLAO</name>
<keyword evidence="1" id="KW-1133">Transmembrane helix</keyword>
<evidence type="ECO:0000313" key="2">
    <source>
        <dbReference type="EMBL" id="MBC8754207.1"/>
    </source>
</evidence>
<feature type="transmembrane region" description="Helical" evidence="1">
    <location>
        <begin position="50"/>
        <end position="69"/>
    </location>
</feature>
<evidence type="ECO:0000313" key="3">
    <source>
        <dbReference type="Proteomes" id="UP000619238"/>
    </source>
</evidence>
<dbReference type="EMBL" id="JACGWS010000003">
    <property type="protein sequence ID" value="MBC8754207.1"/>
    <property type="molecule type" value="Genomic_DNA"/>
</dbReference>
<dbReference type="InterPro" id="IPR013879">
    <property type="entry name" value="DUF1761"/>
</dbReference>
<feature type="transmembrane region" description="Helical" evidence="1">
    <location>
        <begin position="89"/>
        <end position="109"/>
    </location>
</feature>
<organism evidence="2 3">
    <name type="scientific">Kordia aestuariivivens</name>
    <dbReference type="NCBI Taxonomy" id="2759037"/>
    <lineage>
        <taxon>Bacteria</taxon>
        <taxon>Pseudomonadati</taxon>
        <taxon>Bacteroidota</taxon>
        <taxon>Flavobacteriia</taxon>
        <taxon>Flavobacteriales</taxon>
        <taxon>Flavobacteriaceae</taxon>
        <taxon>Kordia</taxon>
    </lineage>
</organism>
<dbReference type="Proteomes" id="UP000619238">
    <property type="component" value="Unassembled WGS sequence"/>
</dbReference>
<feature type="transmembrane region" description="Helical" evidence="1">
    <location>
        <begin position="6"/>
        <end position="29"/>
    </location>
</feature>
<keyword evidence="1" id="KW-0472">Membrane</keyword>
<dbReference type="RefSeq" id="WP_187561255.1">
    <property type="nucleotide sequence ID" value="NZ_JACGWS010000003.1"/>
</dbReference>
<comment type="caution">
    <text evidence="2">The sequence shown here is derived from an EMBL/GenBank/DDBJ whole genome shotgun (WGS) entry which is preliminary data.</text>
</comment>
<proteinExistence type="predicted"/>
<gene>
    <name evidence="2" type="ORF">H2O64_05955</name>
</gene>
<reference evidence="2 3" key="1">
    <citation type="submission" date="2020-07" db="EMBL/GenBank/DDBJ databases">
        <title>Description of Kordia aestuariivivens sp. nov., isolated from a tidal flat.</title>
        <authorList>
            <person name="Park S."/>
            <person name="Yoon J.-H."/>
        </authorList>
    </citation>
    <scope>NUCLEOTIDE SEQUENCE [LARGE SCALE GENOMIC DNA]</scope>
    <source>
        <strain evidence="2 3">YSTF-M3</strain>
    </source>
</reference>